<evidence type="ECO:0000313" key="2">
    <source>
        <dbReference type="EMBL" id="RJY49965.1"/>
    </source>
</evidence>
<feature type="compositionally biased region" description="Low complexity" evidence="1">
    <location>
        <begin position="1441"/>
        <end position="1450"/>
    </location>
</feature>
<feature type="region of interest" description="Disordered" evidence="1">
    <location>
        <begin position="1441"/>
        <end position="1497"/>
    </location>
</feature>
<dbReference type="RefSeq" id="WP_119982862.1">
    <property type="nucleotide sequence ID" value="NZ_QXZZ01000036.1"/>
</dbReference>
<proteinExistence type="predicted"/>
<evidence type="ECO:0000313" key="3">
    <source>
        <dbReference type="Proteomes" id="UP000277803"/>
    </source>
</evidence>
<accession>A0A3A6W5P5</accession>
<protein>
    <submittedName>
        <fullName evidence="2">Uncharacterized protein</fullName>
    </submittedName>
</protein>
<reference evidence="2 3" key="1">
    <citation type="submission" date="2018-09" db="EMBL/GenBank/DDBJ databases">
        <title>Genome sequence of Veillonella atypica isolated from periodontal Korean patients.</title>
        <authorList>
            <person name="Lee J.-H."/>
            <person name="Moon J.-H."/>
            <person name="Shin S.-Y."/>
        </authorList>
    </citation>
    <scope>NUCLEOTIDE SEQUENCE [LARGE SCALE GENOMIC DNA]</scope>
    <source>
        <strain evidence="2 3">KHUD_V1</strain>
    </source>
</reference>
<dbReference type="EMBL" id="QXZZ01000036">
    <property type="protein sequence ID" value="RJY49965.1"/>
    <property type="molecule type" value="Genomic_DNA"/>
</dbReference>
<sequence>MEINPNILEIADIYQKKYGTSDYFKKLQIAHMVHESGNGTSRLAVEDNNYGGLTGYHKGAGLQPEEDGTATYGHFDSNEEYATYLHDGFFAHYPEIHNATSAGEYATILYDNGYFRDNGKTREQDIDDYGTDMANIAGETYVAGAKVGRHYAGFGGLEKGVGPRVYDFSDDVFEPLADTNTGGFWKQAKDSFLNEWYNNGSVALLRTGYNLAEANGFKPADNNWTPNENDLKAIDKYFPNDLETRHFLLANAKSQAQLGALIQQKRDDFARQERVEKAGYGLKSIGGILGTVADPLNFIPAVGQEALIGKMIARLGTRTLANLGANKVFQMAELGLANGLINMGDQYVAQQYGGYTPDYTTAFLFGAGMGAGARYFHSVGGDHKTAVGATPAMDRLGRQIEAETEQVLMQASDLAVPKAPTKVADEIVLPKISEADFVKDKGYTNKGEWAEHLLHHKTSNEWKEARDFYGMSNSELKSKLKDYASLKDYYGRLEKTYDYTSRPYITKHNDGSVSVNDVDLSNTSVIANAVNAEDNNFYIPLADDEEIPFMDEGFVSHIPELPESSIDVGLKPDDEIPLEATGHSDKPAQALIKTEIKPEDDYLYMGQGGVSSPEKVMMETQGALGSKGKIKQKAELNKIMGTTYGHLANSPSDTMRHFAKTMLLDPRDRMNNIGIPIELAKKVVQKDYKIKMAVFEDDFKEWYFERPRRQWFTPKHAKEEFNEVVSKAYHEKYRDGKDISHYGETINNAVEHVKDFRDWDLKNLKQSGLVSEDFDGSPELYRRVSKDKLNLLSEKFVNEEAKRNFLVHYIERAVDRERLDEGIDLRTEAEAYADHIMRAGQHHFDDGEMKDIKGDKRLAYFKRRLPMNTGLTVPLKLSGGTTEKALNDLFSFDTDLRDTNIMNHMNYVSNRSSGAIAIKQVTGVDDVGALAHRFDTKIKNELEQAVQLGYVSDKEAQLSYEDFHRAFHHITGARIFEDVIPKPEQAIDRLQKVLLDASYAMNGMNFGLSALAEHAGAVSKVGARAFTHFIPRLHDFIHDLKHSKFVTAKQLADFRKMEIGTYMSESNWFDPIVTDRNYLENNIAGLHMEALGATHDGISVGARLTSTLSQVQQITNHSTQSIKADLVPDMIDWANDEFSSTFRKNLFSERAFKRVGIDNIPEFKATVKHYLSDLDHNDPKALRKSLREWQKNDNMSYIKFHAFLDKHSMDAILQPHFSAGNTRLTGHILPILMQFKAFSRMALNSHLMRAMEHWQREDTIQTLATILSGGMLWAIRMRAQAEYMYGNDEKRKQKFLDKTFTADNIITAGLTRSSILSPLSFGDDARSLIFGRGSTARTTVDRPEWTEDGQLIDSIADRAKQFAVLGSAIRLFNGARTGLEAIGALEDNQKNGKGQNALTAVYPLDRYLPIQIFLTGMADMAHKEQQDFKRVEEENARRIPVAKPQVQPQAQPQPKPQPQVHQPSIQELLKDPKKRKELTDGLNAEKPEALKGRNADDLSDDELANLYNEYRQMKGQ</sequence>
<name>A0A3A6W5P5_9FIRM</name>
<comment type="caution">
    <text evidence="2">The sequence shown here is derived from an EMBL/GenBank/DDBJ whole genome shotgun (WGS) entry which is preliminary data.</text>
</comment>
<dbReference type="Proteomes" id="UP000277803">
    <property type="component" value="Unassembled WGS sequence"/>
</dbReference>
<gene>
    <name evidence="2" type="ORF">D2965_08345</name>
</gene>
<organism evidence="2 3">
    <name type="scientific">Veillonella atypica</name>
    <dbReference type="NCBI Taxonomy" id="39777"/>
    <lineage>
        <taxon>Bacteria</taxon>
        <taxon>Bacillati</taxon>
        <taxon>Bacillota</taxon>
        <taxon>Negativicutes</taxon>
        <taxon>Veillonellales</taxon>
        <taxon>Veillonellaceae</taxon>
        <taxon>Veillonella</taxon>
    </lineage>
</organism>
<evidence type="ECO:0000256" key="1">
    <source>
        <dbReference type="SAM" id="MobiDB-lite"/>
    </source>
</evidence>
<feature type="compositionally biased region" description="Basic and acidic residues" evidence="1">
    <location>
        <begin position="1477"/>
        <end position="1496"/>
    </location>
</feature>
<dbReference type="Gene3D" id="1.10.530.10">
    <property type="match status" value="1"/>
</dbReference>